<dbReference type="Pfam" id="PF00069">
    <property type="entry name" value="Pkinase"/>
    <property type="match status" value="1"/>
</dbReference>
<dbReference type="AlphaFoldDB" id="A0AA88XUF3"/>
<organism evidence="8 9">
    <name type="scientific">Pinctada imbricata</name>
    <name type="common">Atlantic pearl-oyster</name>
    <name type="synonym">Pinctada martensii</name>
    <dbReference type="NCBI Taxonomy" id="66713"/>
    <lineage>
        <taxon>Eukaryota</taxon>
        <taxon>Metazoa</taxon>
        <taxon>Spiralia</taxon>
        <taxon>Lophotrochozoa</taxon>
        <taxon>Mollusca</taxon>
        <taxon>Bivalvia</taxon>
        <taxon>Autobranchia</taxon>
        <taxon>Pteriomorphia</taxon>
        <taxon>Pterioida</taxon>
        <taxon>Pterioidea</taxon>
        <taxon>Pteriidae</taxon>
        <taxon>Pinctada</taxon>
    </lineage>
</organism>
<evidence type="ECO:0000256" key="4">
    <source>
        <dbReference type="ARBA" id="ARBA00022777"/>
    </source>
</evidence>
<sequence>MGNNFNVTFQRDITKFNIEPLDNIVKSEEKLAWDMAHLKLVLSITHKDQILNFEPPIINFVAYVTGGLRKLCSQIQSQEANLFPLYEYGQFTNHSGQFIAKRDCLLASRYRVVEVVGTGSRGQSAVIVRAKDEFDGNKLVVIKILHTNWRWLGAQEAHCLWKLQVADPYRASSTSRLLNVFMHDDHYCMVFEALCPEPLTAIFTEIPRDQVLPCLRKVTLRLLSTLGFLKQQNVIHADLKPENILLKKEGNLSSVTVIDFGNAMHHIFPEVSLYYKDFVVQTPLYRAPEVMFGIPFGTEIDMWSLGCILAELYKGTQLFHGTSKIPLIKEMTRLLGPFPLKVYQRGKFYSSLKQYTADVVQKDASAVLEKKLGCHDYLFRDFLAGLLRYDPDERMTPYQAARHPFLCSDLPLAFLLPNSKDLKLFNEYSFKPVKNYTGTNTYVENIGESSAFKVEVKVLKDDDLYNEEDKKAYRKGEKLDDNRNKGVKEKECLRNQMDGDDVKEAHFEHQSLDIKKPLLSETYTIEEDVSETRKTVGYQKDNSVSNYENRTACPLSSQIHGRNDDRLSSTINKSCVDNKMKECKKRSDNHREKIQREHNLDKGLKRKVLDCDDISDNSSRSKMEGRALGRNRSKIETRKYEDQIDSDEFYKENSFPDLPQRSKQNIHETKTRTSHHDNAKFQLGSKPDLQSIMKAISREQEIVERDLKRKSDETFLYRNERKKKDNSHYVQSIPKGIADRDFMCSGTTECTESEESEDDEFGTESDAESMCRSGITVSKKGYRMDKQDGRIQKTKSSNGTNIQSTCTMNEQNDEVDSMQNLVFPKKRKSEGELSDQNCRKSRQNKNETRKSQSSDFTMT</sequence>
<dbReference type="SUPFAM" id="SSF56112">
    <property type="entry name" value="Protein kinase-like (PK-like)"/>
    <property type="match status" value="1"/>
</dbReference>
<dbReference type="PANTHER" id="PTHR24058">
    <property type="entry name" value="DUAL SPECIFICITY PROTEIN KINASE"/>
    <property type="match status" value="1"/>
</dbReference>
<dbReference type="PROSITE" id="PS00108">
    <property type="entry name" value="PROTEIN_KINASE_ST"/>
    <property type="match status" value="1"/>
</dbReference>
<accession>A0AA88XUF3</accession>
<dbReference type="InterPro" id="IPR000719">
    <property type="entry name" value="Prot_kinase_dom"/>
</dbReference>
<gene>
    <name evidence="8" type="ORF">FSP39_000160</name>
</gene>
<protein>
    <recommendedName>
        <fullName evidence="7">Protein kinase domain-containing protein</fullName>
    </recommendedName>
</protein>
<feature type="domain" description="Protein kinase" evidence="7">
    <location>
        <begin position="110"/>
        <end position="406"/>
    </location>
</feature>
<keyword evidence="9" id="KW-1185">Reference proteome</keyword>
<dbReference type="InterPro" id="IPR008271">
    <property type="entry name" value="Ser/Thr_kinase_AS"/>
</dbReference>
<dbReference type="EMBL" id="VSWD01000009">
    <property type="protein sequence ID" value="KAK3092239.1"/>
    <property type="molecule type" value="Genomic_DNA"/>
</dbReference>
<evidence type="ECO:0000313" key="8">
    <source>
        <dbReference type="EMBL" id="KAK3092239.1"/>
    </source>
</evidence>
<evidence type="ECO:0000256" key="6">
    <source>
        <dbReference type="SAM" id="MobiDB-lite"/>
    </source>
</evidence>
<feature type="region of interest" description="Disordered" evidence="6">
    <location>
        <begin position="749"/>
        <end position="859"/>
    </location>
</feature>
<feature type="compositionally biased region" description="Polar residues" evidence="6">
    <location>
        <begin position="794"/>
        <end position="810"/>
    </location>
</feature>
<evidence type="ECO:0000256" key="5">
    <source>
        <dbReference type="ARBA" id="ARBA00022840"/>
    </source>
</evidence>
<keyword evidence="5" id="KW-0067">ATP-binding</keyword>
<dbReference type="InterPro" id="IPR050494">
    <property type="entry name" value="Ser_Thr_dual-spec_kinase"/>
</dbReference>
<dbReference type="SMART" id="SM00220">
    <property type="entry name" value="S_TKc"/>
    <property type="match status" value="1"/>
</dbReference>
<keyword evidence="2" id="KW-0808">Transferase</keyword>
<dbReference type="PROSITE" id="PS50011">
    <property type="entry name" value="PROTEIN_KINASE_DOM"/>
    <property type="match status" value="1"/>
</dbReference>
<feature type="compositionally biased region" description="Basic and acidic residues" evidence="6">
    <location>
        <begin position="782"/>
        <end position="791"/>
    </location>
</feature>
<evidence type="ECO:0000256" key="1">
    <source>
        <dbReference type="ARBA" id="ARBA00022527"/>
    </source>
</evidence>
<keyword evidence="3" id="KW-0547">Nucleotide-binding</keyword>
<reference evidence="8" key="1">
    <citation type="submission" date="2019-08" db="EMBL/GenBank/DDBJ databases">
        <title>The improved chromosome-level genome for the pearl oyster Pinctada fucata martensii using PacBio sequencing and Hi-C.</title>
        <authorList>
            <person name="Zheng Z."/>
        </authorList>
    </citation>
    <scope>NUCLEOTIDE SEQUENCE</scope>
    <source>
        <strain evidence="8">ZZ-2019</strain>
        <tissue evidence="8">Adductor muscle</tissue>
    </source>
</reference>
<feature type="compositionally biased region" description="Acidic residues" evidence="6">
    <location>
        <begin position="751"/>
        <end position="767"/>
    </location>
</feature>
<keyword evidence="1" id="KW-0723">Serine/threonine-protein kinase</keyword>
<evidence type="ECO:0000256" key="2">
    <source>
        <dbReference type="ARBA" id="ARBA00022679"/>
    </source>
</evidence>
<dbReference type="InterPro" id="IPR011009">
    <property type="entry name" value="Kinase-like_dom_sf"/>
</dbReference>
<dbReference type="GO" id="GO:0004674">
    <property type="term" value="F:protein serine/threonine kinase activity"/>
    <property type="evidence" value="ECO:0007669"/>
    <property type="project" value="UniProtKB-KW"/>
</dbReference>
<dbReference type="GO" id="GO:0005524">
    <property type="term" value="F:ATP binding"/>
    <property type="evidence" value="ECO:0007669"/>
    <property type="project" value="UniProtKB-KW"/>
</dbReference>
<evidence type="ECO:0000259" key="7">
    <source>
        <dbReference type="PROSITE" id="PS50011"/>
    </source>
</evidence>
<dbReference type="PANTHER" id="PTHR24058:SF130">
    <property type="entry name" value="SERINE_THREONINE PROTEIN KINASES-RELATED"/>
    <property type="match status" value="1"/>
</dbReference>
<keyword evidence="4" id="KW-0418">Kinase</keyword>
<dbReference type="Gene3D" id="1.10.510.10">
    <property type="entry name" value="Transferase(Phosphotransferase) domain 1"/>
    <property type="match status" value="1"/>
</dbReference>
<dbReference type="Proteomes" id="UP001186944">
    <property type="component" value="Unassembled WGS sequence"/>
</dbReference>
<evidence type="ECO:0000313" key="9">
    <source>
        <dbReference type="Proteomes" id="UP001186944"/>
    </source>
</evidence>
<proteinExistence type="predicted"/>
<name>A0AA88XUF3_PINIB</name>
<comment type="caution">
    <text evidence="8">The sequence shown here is derived from an EMBL/GenBank/DDBJ whole genome shotgun (WGS) entry which is preliminary data.</text>
</comment>
<dbReference type="Gene3D" id="3.30.200.20">
    <property type="entry name" value="Phosphorylase Kinase, domain 1"/>
    <property type="match status" value="1"/>
</dbReference>
<evidence type="ECO:0000256" key="3">
    <source>
        <dbReference type="ARBA" id="ARBA00022741"/>
    </source>
</evidence>